<gene>
    <name evidence="2" type="ORF">Val02_70270</name>
</gene>
<sequence>MTSPQPAGADTLRRQRWASDVAPPRPEAATESTVTAFNEAPRVCVDLDTDADRTWRGLVNPR</sequence>
<dbReference type="RefSeq" id="WP_203903586.1">
    <property type="nucleotide sequence ID" value="NZ_BOPF01000033.1"/>
</dbReference>
<accession>A0A8J4DUA9</accession>
<proteinExistence type="predicted"/>
<evidence type="ECO:0000313" key="3">
    <source>
        <dbReference type="Proteomes" id="UP000619260"/>
    </source>
</evidence>
<evidence type="ECO:0000256" key="1">
    <source>
        <dbReference type="SAM" id="MobiDB-lite"/>
    </source>
</evidence>
<protein>
    <submittedName>
        <fullName evidence="2">Uncharacterized protein</fullName>
    </submittedName>
</protein>
<evidence type="ECO:0000313" key="2">
    <source>
        <dbReference type="EMBL" id="GIJ50141.1"/>
    </source>
</evidence>
<name>A0A8J4DUA9_9ACTN</name>
<comment type="caution">
    <text evidence="2">The sequence shown here is derived from an EMBL/GenBank/DDBJ whole genome shotgun (WGS) entry which is preliminary data.</text>
</comment>
<keyword evidence="3" id="KW-1185">Reference proteome</keyword>
<organism evidence="2 3">
    <name type="scientific">Virgisporangium aliadipatigenens</name>
    <dbReference type="NCBI Taxonomy" id="741659"/>
    <lineage>
        <taxon>Bacteria</taxon>
        <taxon>Bacillati</taxon>
        <taxon>Actinomycetota</taxon>
        <taxon>Actinomycetes</taxon>
        <taxon>Micromonosporales</taxon>
        <taxon>Micromonosporaceae</taxon>
        <taxon>Virgisporangium</taxon>
    </lineage>
</organism>
<feature type="region of interest" description="Disordered" evidence="1">
    <location>
        <begin position="1"/>
        <end position="33"/>
    </location>
</feature>
<dbReference type="AlphaFoldDB" id="A0A8J4DUA9"/>
<reference evidence="2" key="1">
    <citation type="submission" date="2021-01" db="EMBL/GenBank/DDBJ databases">
        <title>Whole genome shotgun sequence of Virgisporangium aliadipatigenens NBRC 105644.</title>
        <authorList>
            <person name="Komaki H."/>
            <person name="Tamura T."/>
        </authorList>
    </citation>
    <scope>NUCLEOTIDE SEQUENCE</scope>
    <source>
        <strain evidence="2">NBRC 105644</strain>
    </source>
</reference>
<dbReference type="Proteomes" id="UP000619260">
    <property type="component" value="Unassembled WGS sequence"/>
</dbReference>
<dbReference type="EMBL" id="BOPF01000033">
    <property type="protein sequence ID" value="GIJ50141.1"/>
    <property type="molecule type" value="Genomic_DNA"/>
</dbReference>